<keyword evidence="5 8" id="KW-0067">ATP-binding</keyword>
<dbReference type="InterPro" id="IPR011924">
    <property type="entry name" value="LolD_lipo_ATP-bd"/>
</dbReference>
<dbReference type="GO" id="GO:0044874">
    <property type="term" value="P:lipoprotein localization to outer membrane"/>
    <property type="evidence" value="ECO:0007669"/>
    <property type="project" value="UniProtKB-ARBA"/>
</dbReference>
<keyword evidence="6 8" id="KW-1278">Translocase</keyword>
<comment type="function">
    <text evidence="8">Part of the ABC transporter complex LolCDE involved in the translocation of mature outer membrane-directed lipoproteins, from the inner membrane to the periplasmic chaperone, LolA. Responsible for the formation of the LolA-lipoprotein complex in an ATP-dependent manner.</text>
</comment>
<dbReference type="EC" id="7.6.2.-" evidence="8"/>
<comment type="similarity">
    <text evidence="1">Belongs to the ABC transporter superfamily. Drug exporter-2 (TC 3.A.1.117) family.</text>
</comment>
<comment type="subunit">
    <text evidence="8">The complex is composed of two ATP-binding proteins (LolD) and two transmembrane proteins (LolC and LolE).</text>
</comment>
<name>A0A4D6XS75_9GAMM</name>
<evidence type="ECO:0000256" key="5">
    <source>
        <dbReference type="ARBA" id="ARBA00022840"/>
    </source>
</evidence>
<keyword evidence="8" id="KW-0997">Cell inner membrane</keyword>
<evidence type="ECO:0000259" key="9">
    <source>
        <dbReference type="PROSITE" id="PS50893"/>
    </source>
</evidence>
<keyword evidence="7 8" id="KW-0472">Membrane</keyword>
<evidence type="ECO:0000256" key="8">
    <source>
        <dbReference type="RuleBase" id="RU367068"/>
    </source>
</evidence>
<dbReference type="NCBIfam" id="TIGR02211">
    <property type="entry name" value="LolD_lipo_ex"/>
    <property type="match status" value="1"/>
</dbReference>
<accession>A0A4D6XS75</accession>
<dbReference type="GO" id="GO:0089705">
    <property type="term" value="P:protein localization to outer membrane"/>
    <property type="evidence" value="ECO:0007669"/>
    <property type="project" value="UniProtKB-ARBA"/>
</dbReference>
<dbReference type="SMART" id="SM00382">
    <property type="entry name" value="AAA"/>
    <property type="match status" value="1"/>
</dbReference>
<reference evidence="10 11" key="1">
    <citation type="submission" date="2018-12" db="EMBL/GenBank/DDBJ databases">
        <authorList>
            <person name="Chong R.A."/>
        </authorList>
    </citation>
    <scope>NUCLEOTIDE SEQUENCE [LARGE SCALE GENOMIC DNA]</scope>
    <source>
        <strain evidence="10 11">Bca</strain>
    </source>
</reference>
<dbReference type="InterPro" id="IPR017871">
    <property type="entry name" value="ABC_transporter-like_CS"/>
</dbReference>
<sequence length="225" mass="25360">MNNIIIKCINLTKSYQDGDLIYNIIEKISFELNKGEVAAIIGKSGSGKTTLLHLIAGLDKPTSGSILFNGKALNFMSSNEISKFRNQEIGFVYQFHHLMLDFNVLENVAIPLLINHKKKKESEAISYEILKKVHLEHKIKKYPSELSGGERQRVAIARAFVNNPSLIIADEPTGNLDQYNTDVIFNLILKLNSDFNTTFLIVTHDTTLIKKIPILLKMKSGQLFK</sequence>
<dbReference type="FunFam" id="3.40.50.300:FF:000230">
    <property type="entry name" value="Lipoprotein-releasing system ATP-binding protein LolD"/>
    <property type="match status" value="1"/>
</dbReference>
<dbReference type="Proteomes" id="UP000298594">
    <property type="component" value="Chromosome"/>
</dbReference>
<evidence type="ECO:0000256" key="4">
    <source>
        <dbReference type="ARBA" id="ARBA00022741"/>
    </source>
</evidence>
<dbReference type="Gene3D" id="3.40.50.300">
    <property type="entry name" value="P-loop containing nucleotide triphosphate hydrolases"/>
    <property type="match status" value="1"/>
</dbReference>
<keyword evidence="4 8" id="KW-0547">Nucleotide-binding</keyword>
<dbReference type="PROSITE" id="PS00211">
    <property type="entry name" value="ABC_TRANSPORTER_1"/>
    <property type="match status" value="1"/>
</dbReference>
<comment type="similarity">
    <text evidence="8">Belongs to the ABC transporter superfamily. Lipoprotein translocase (TC 3.A.1.125) family.</text>
</comment>
<dbReference type="CDD" id="cd03255">
    <property type="entry name" value="ABC_MJ0796_LolCDE_FtsE"/>
    <property type="match status" value="1"/>
</dbReference>
<evidence type="ECO:0000256" key="2">
    <source>
        <dbReference type="ARBA" id="ARBA00022448"/>
    </source>
</evidence>
<dbReference type="PANTHER" id="PTHR42798:SF2">
    <property type="entry name" value="ABC TRANSPORTER ATP-BINDING PROTEIN MG467-RELATED"/>
    <property type="match status" value="1"/>
</dbReference>
<dbReference type="AlphaFoldDB" id="A0A4D6XS75"/>
<dbReference type="EMBL" id="CP034879">
    <property type="protein sequence ID" value="QCI20432.1"/>
    <property type="molecule type" value="Genomic_DNA"/>
</dbReference>
<keyword evidence="10" id="KW-0449">Lipoprotein</keyword>
<comment type="subcellular location">
    <subcellularLocation>
        <location evidence="8">Cell inner membrane</location>
        <topology evidence="8">Peripheral membrane protein</topology>
    </subcellularLocation>
</comment>
<feature type="domain" description="ABC transporter" evidence="9">
    <location>
        <begin position="6"/>
        <end position="225"/>
    </location>
</feature>
<dbReference type="InterPro" id="IPR017911">
    <property type="entry name" value="MacB-like_ATP-bd"/>
</dbReference>
<dbReference type="GO" id="GO:0005524">
    <property type="term" value="F:ATP binding"/>
    <property type="evidence" value="ECO:0007669"/>
    <property type="project" value="UniProtKB-UniRule"/>
</dbReference>
<dbReference type="PANTHER" id="PTHR42798">
    <property type="entry name" value="LIPOPROTEIN-RELEASING SYSTEM ATP-BINDING PROTEIN LOLD"/>
    <property type="match status" value="1"/>
</dbReference>
<dbReference type="RefSeq" id="WP_158359424.1">
    <property type="nucleotide sequence ID" value="NZ_CP034879.1"/>
</dbReference>
<keyword evidence="2 8" id="KW-0813">Transport</keyword>
<dbReference type="GO" id="GO:0005886">
    <property type="term" value="C:plasma membrane"/>
    <property type="evidence" value="ECO:0007669"/>
    <property type="project" value="UniProtKB-SubCell"/>
</dbReference>
<evidence type="ECO:0000256" key="3">
    <source>
        <dbReference type="ARBA" id="ARBA00022475"/>
    </source>
</evidence>
<gene>
    <name evidence="8 10" type="primary">lolD</name>
    <name evidence="10" type="ORF">D9V67_01505</name>
</gene>
<dbReference type="InterPro" id="IPR003439">
    <property type="entry name" value="ABC_transporter-like_ATP-bd"/>
</dbReference>
<evidence type="ECO:0000313" key="11">
    <source>
        <dbReference type="Proteomes" id="UP000298594"/>
    </source>
</evidence>
<protein>
    <recommendedName>
        <fullName evidence="8">Lipoprotein-releasing system ATP-binding protein LolD</fullName>
        <ecNumber evidence="8">7.6.2.-</ecNumber>
    </recommendedName>
</protein>
<dbReference type="GO" id="GO:0016887">
    <property type="term" value="F:ATP hydrolysis activity"/>
    <property type="evidence" value="ECO:0007669"/>
    <property type="project" value="InterPro"/>
</dbReference>
<evidence type="ECO:0000256" key="1">
    <source>
        <dbReference type="ARBA" id="ARBA00006526"/>
    </source>
</evidence>
<keyword evidence="3 8" id="KW-1003">Cell membrane</keyword>
<dbReference type="InterPro" id="IPR003593">
    <property type="entry name" value="AAA+_ATPase"/>
</dbReference>
<organism evidence="10 11">
    <name type="scientific">Buchnera aphidicola</name>
    <name type="common">Brachycaudus cardui</name>
    <dbReference type="NCBI Taxonomy" id="557993"/>
    <lineage>
        <taxon>Bacteria</taxon>
        <taxon>Pseudomonadati</taxon>
        <taxon>Pseudomonadota</taxon>
        <taxon>Gammaproteobacteria</taxon>
        <taxon>Enterobacterales</taxon>
        <taxon>Erwiniaceae</taxon>
        <taxon>Buchnera</taxon>
    </lineage>
</organism>
<dbReference type="Pfam" id="PF00005">
    <property type="entry name" value="ABC_tran"/>
    <property type="match status" value="1"/>
</dbReference>
<evidence type="ECO:0000256" key="6">
    <source>
        <dbReference type="ARBA" id="ARBA00022967"/>
    </source>
</evidence>
<evidence type="ECO:0000313" key="10">
    <source>
        <dbReference type="EMBL" id="QCI20432.1"/>
    </source>
</evidence>
<proteinExistence type="inferred from homology"/>
<dbReference type="OrthoDB" id="9801477at2"/>
<reference evidence="10 11" key="2">
    <citation type="submission" date="2019-05" db="EMBL/GenBank/DDBJ databases">
        <title>Genome evolution of the obligate endosymbiont Buchnera aphidicola.</title>
        <authorList>
            <person name="Moran N.A."/>
        </authorList>
    </citation>
    <scope>NUCLEOTIDE SEQUENCE [LARGE SCALE GENOMIC DNA]</scope>
    <source>
        <strain evidence="10 11">Bca</strain>
    </source>
</reference>
<evidence type="ECO:0000256" key="7">
    <source>
        <dbReference type="ARBA" id="ARBA00023136"/>
    </source>
</evidence>
<dbReference type="SUPFAM" id="SSF52540">
    <property type="entry name" value="P-loop containing nucleoside triphosphate hydrolases"/>
    <property type="match status" value="1"/>
</dbReference>
<dbReference type="PROSITE" id="PS50893">
    <property type="entry name" value="ABC_TRANSPORTER_2"/>
    <property type="match status" value="1"/>
</dbReference>
<dbReference type="InterPro" id="IPR027417">
    <property type="entry name" value="P-loop_NTPase"/>
</dbReference>